<protein>
    <submittedName>
        <fullName evidence="1">Isocitrate dehydrogenase [NAD] regulatory subunit 1, mitochondrial</fullName>
    </submittedName>
</protein>
<dbReference type="SUPFAM" id="SSF53659">
    <property type="entry name" value="Isocitrate/Isopropylmalate dehydrogenase-like"/>
    <property type="match status" value="1"/>
</dbReference>
<gene>
    <name evidence="1" type="ORF">Tci_865048</name>
</gene>
<dbReference type="EMBL" id="BKCJ011141099">
    <property type="protein sequence ID" value="GFC93078.1"/>
    <property type="molecule type" value="Genomic_DNA"/>
</dbReference>
<comment type="caution">
    <text evidence="1">The sequence shown here is derived from an EMBL/GenBank/DDBJ whole genome shotgun (WGS) entry which is preliminary data.</text>
</comment>
<feature type="non-terminal residue" evidence="1">
    <location>
        <position position="1"/>
    </location>
</feature>
<organism evidence="1">
    <name type="scientific">Tanacetum cinerariifolium</name>
    <name type="common">Dalmatian daisy</name>
    <name type="synonym">Chrysanthemum cinerariifolium</name>
    <dbReference type="NCBI Taxonomy" id="118510"/>
    <lineage>
        <taxon>Eukaryota</taxon>
        <taxon>Viridiplantae</taxon>
        <taxon>Streptophyta</taxon>
        <taxon>Embryophyta</taxon>
        <taxon>Tracheophyta</taxon>
        <taxon>Spermatophyta</taxon>
        <taxon>Magnoliopsida</taxon>
        <taxon>eudicotyledons</taxon>
        <taxon>Gunneridae</taxon>
        <taxon>Pentapetalae</taxon>
        <taxon>asterids</taxon>
        <taxon>campanulids</taxon>
        <taxon>Asterales</taxon>
        <taxon>Asteraceae</taxon>
        <taxon>Asteroideae</taxon>
        <taxon>Anthemideae</taxon>
        <taxon>Anthemidinae</taxon>
        <taxon>Tanacetum</taxon>
    </lineage>
</organism>
<reference evidence="1" key="1">
    <citation type="journal article" date="2019" name="Sci. Rep.">
        <title>Draft genome of Tanacetum cinerariifolium, the natural source of mosquito coil.</title>
        <authorList>
            <person name="Yamashiro T."/>
            <person name="Shiraishi A."/>
            <person name="Satake H."/>
            <person name="Nakayama K."/>
        </authorList>
    </citation>
    <scope>NUCLEOTIDE SEQUENCE</scope>
</reference>
<name>A0A699S7G3_TANCI</name>
<proteinExistence type="predicted"/>
<evidence type="ECO:0000313" key="1">
    <source>
        <dbReference type="EMBL" id="GFC93078.1"/>
    </source>
</evidence>
<dbReference type="AlphaFoldDB" id="A0A699S7G3"/>
<sequence length="77" mass="8928">VITKFCLERIAKYAFEYAEGTGVIPVVALLLSSAMMIRHLQFPSFVDQLENSDKRVIWEGKYRTKISWWVKHNSGSH</sequence>
<accession>A0A699S7G3</accession>